<evidence type="ECO:0000313" key="5">
    <source>
        <dbReference type="Proteomes" id="UP000474777"/>
    </source>
</evidence>
<keyword evidence="1" id="KW-0677">Repeat</keyword>
<comment type="caution">
    <text evidence="4">The sequence shown here is derived from an EMBL/GenBank/DDBJ whole genome shotgun (WGS) entry which is preliminary data.</text>
</comment>
<organism evidence="4 5">
    <name type="scientific">Pontibacter burrus</name>
    <dbReference type="NCBI Taxonomy" id="2704466"/>
    <lineage>
        <taxon>Bacteria</taxon>
        <taxon>Pseudomonadati</taxon>
        <taxon>Bacteroidota</taxon>
        <taxon>Cytophagia</taxon>
        <taxon>Cytophagales</taxon>
        <taxon>Hymenobacteraceae</taxon>
        <taxon>Pontibacter</taxon>
    </lineage>
</organism>
<evidence type="ECO:0000256" key="2">
    <source>
        <dbReference type="ARBA" id="ARBA00022803"/>
    </source>
</evidence>
<dbReference type="RefSeq" id="WP_163914698.1">
    <property type="nucleotide sequence ID" value="NZ_JAAGWD010000003.1"/>
</dbReference>
<accession>A0A6B3LPZ1</accession>
<dbReference type="PROSITE" id="PS50005">
    <property type="entry name" value="TPR"/>
    <property type="match status" value="3"/>
</dbReference>
<dbReference type="AlphaFoldDB" id="A0A6B3LPZ1"/>
<dbReference type="SUPFAM" id="SSF48452">
    <property type="entry name" value="TPR-like"/>
    <property type="match status" value="1"/>
</dbReference>
<name>A0A6B3LPZ1_9BACT</name>
<dbReference type="InterPro" id="IPR011990">
    <property type="entry name" value="TPR-like_helical_dom_sf"/>
</dbReference>
<dbReference type="Proteomes" id="UP000474777">
    <property type="component" value="Unassembled WGS sequence"/>
</dbReference>
<keyword evidence="5" id="KW-1185">Reference proteome</keyword>
<proteinExistence type="predicted"/>
<evidence type="ECO:0000256" key="3">
    <source>
        <dbReference type="PROSITE-ProRule" id="PRU00339"/>
    </source>
</evidence>
<gene>
    <name evidence="4" type="ORF">GXP69_09420</name>
</gene>
<feature type="repeat" description="TPR" evidence="3">
    <location>
        <begin position="288"/>
        <end position="321"/>
    </location>
</feature>
<dbReference type="SMART" id="SM00028">
    <property type="entry name" value="TPR"/>
    <property type="match status" value="8"/>
</dbReference>
<dbReference type="Pfam" id="PF13181">
    <property type="entry name" value="TPR_8"/>
    <property type="match status" value="2"/>
</dbReference>
<reference evidence="4 5" key="1">
    <citation type="submission" date="2020-02" db="EMBL/GenBank/DDBJ databases">
        <authorList>
            <person name="Kim M.K."/>
        </authorList>
    </citation>
    <scope>NUCLEOTIDE SEQUENCE [LARGE SCALE GENOMIC DNA]</scope>
    <source>
        <strain evidence="4 5">BT327</strain>
    </source>
</reference>
<dbReference type="InterPro" id="IPR019734">
    <property type="entry name" value="TPR_rpt"/>
</dbReference>
<dbReference type="Pfam" id="PF12895">
    <property type="entry name" value="ANAPC3"/>
    <property type="match status" value="1"/>
</dbReference>
<keyword evidence="2 3" id="KW-0802">TPR repeat</keyword>
<dbReference type="EMBL" id="JAAGWD010000003">
    <property type="protein sequence ID" value="NEM97913.1"/>
    <property type="molecule type" value="Genomic_DNA"/>
</dbReference>
<evidence type="ECO:0000256" key="1">
    <source>
        <dbReference type="ARBA" id="ARBA00022737"/>
    </source>
</evidence>
<protein>
    <submittedName>
        <fullName evidence="4">Tetratricopeptide repeat protein</fullName>
    </submittedName>
</protein>
<evidence type="ECO:0000313" key="4">
    <source>
        <dbReference type="EMBL" id="NEM97913.1"/>
    </source>
</evidence>
<feature type="repeat" description="TPR" evidence="3">
    <location>
        <begin position="118"/>
        <end position="151"/>
    </location>
</feature>
<sequence>MSFALLVYATGCNMERGTGERMVDLQHVTDDEDAQLSNLDAAISRNKQDASLYARRAKVLIRRQEYEKALSDANSAIGLNESNMGYLFLKAQVLRSLGKPNEALKLALQAERNSYQNASLYTLLSDLYLQLKQPNEAGKAARKALEFDPNNGYALYFKGKASAAIGDTTRALANYRLAVAEEPDLLEAQRELAGALVFKHQFEDAKPQLRKVKALLPKDGLVWFYQGVYYQLQQKPDSALWSYSQALKLADTLQVAHARTGILLYSRYDYAGAISHLEKAIEGNQKNIKYISALANAYERTGQNLNALEQYQRVIALQPDHALANQSINRLKAKLTRPVPFVRRDTIEYLQSR</sequence>
<dbReference type="PANTHER" id="PTHR44858:SF1">
    <property type="entry name" value="UDP-N-ACETYLGLUCOSAMINE--PEPTIDE N-ACETYLGLUCOSAMINYLTRANSFERASE SPINDLY-RELATED"/>
    <property type="match status" value="1"/>
</dbReference>
<dbReference type="Gene3D" id="1.25.40.10">
    <property type="entry name" value="Tetratricopeptide repeat domain"/>
    <property type="match status" value="4"/>
</dbReference>
<dbReference type="PANTHER" id="PTHR44858">
    <property type="entry name" value="TETRATRICOPEPTIDE REPEAT PROTEIN 6"/>
    <property type="match status" value="1"/>
</dbReference>
<dbReference type="InterPro" id="IPR050498">
    <property type="entry name" value="Ycf3"/>
</dbReference>
<feature type="repeat" description="TPR" evidence="3">
    <location>
        <begin position="50"/>
        <end position="83"/>
    </location>
</feature>